<comment type="caution">
    <text evidence="1">The sequence shown here is derived from an EMBL/GenBank/DDBJ whole genome shotgun (WGS) entry which is preliminary data.</text>
</comment>
<accession>A0AAW0EDI4</accession>
<evidence type="ECO:0008006" key="3">
    <source>
        <dbReference type="Google" id="ProtNLM"/>
    </source>
</evidence>
<evidence type="ECO:0000313" key="2">
    <source>
        <dbReference type="Proteomes" id="UP001362999"/>
    </source>
</evidence>
<dbReference type="SUPFAM" id="SSF52047">
    <property type="entry name" value="RNI-like"/>
    <property type="match status" value="1"/>
</dbReference>
<protein>
    <recommendedName>
        <fullName evidence="3">F-box domain-containing protein</fullName>
    </recommendedName>
</protein>
<dbReference type="AlphaFoldDB" id="A0AAW0EDI4"/>
<reference evidence="1 2" key="1">
    <citation type="journal article" date="2024" name="J Genomics">
        <title>Draft genome sequencing and assembly of Favolaschia claudopus CIRM-BRFM 2984 isolated from oak limbs.</title>
        <authorList>
            <person name="Navarro D."/>
            <person name="Drula E."/>
            <person name="Chaduli D."/>
            <person name="Cazenave R."/>
            <person name="Ahrendt S."/>
            <person name="Wang J."/>
            <person name="Lipzen A."/>
            <person name="Daum C."/>
            <person name="Barry K."/>
            <person name="Grigoriev I.V."/>
            <person name="Favel A."/>
            <person name="Rosso M.N."/>
            <person name="Martin F."/>
        </authorList>
    </citation>
    <scope>NUCLEOTIDE SEQUENCE [LARGE SCALE GENOMIC DNA]</scope>
    <source>
        <strain evidence="1 2">CIRM-BRFM 2984</strain>
    </source>
</reference>
<gene>
    <name evidence="1" type="ORF">R3P38DRAFT_2758543</name>
</gene>
<keyword evidence="2" id="KW-1185">Reference proteome</keyword>
<dbReference type="EMBL" id="JAWWNJ010000002">
    <property type="protein sequence ID" value="KAK7062273.1"/>
    <property type="molecule type" value="Genomic_DNA"/>
</dbReference>
<name>A0AAW0EDI4_9AGAR</name>
<proteinExistence type="predicted"/>
<evidence type="ECO:0000313" key="1">
    <source>
        <dbReference type="EMBL" id="KAK7062273.1"/>
    </source>
</evidence>
<organism evidence="1 2">
    <name type="scientific">Favolaschia claudopus</name>
    <dbReference type="NCBI Taxonomy" id="2862362"/>
    <lineage>
        <taxon>Eukaryota</taxon>
        <taxon>Fungi</taxon>
        <taxon>Dikarya</taxon>
        <taxon>Basidiomycota</taxon>
        <taxon>Agaricomycotina</taxon>
        <taxon>Agaricomycetes</taxon>
        <taxon>Agaricomycetidae</taxon>
        <taxon>Agaricales</taxon>
        <taxon>Marasmiineae</taxon>
        <taxon>Mycenaceae</taxon>
        <taxon>Favolaschia</taxon>
    </lineage>
</organism>
<dbReference type="Proteomes" id="UP001362999">
    <property type="component" value="Unassembled WGS sequence"/>
</dbReference>
<sequence>MSWSTLPPEICAVICQELKSLGGNIAPLCVTSRNFWSEAQRVLYHSLDLLGVQRIDPWSRTICCQVYLAERIYALVLRFPDAPVFPSDATTIVDALHRCVNLKELRIFDNGYAVEDGEIVSLHRLLLIDFPFRLHKFEYRSKTFDRLNPQFLRNQTEIRILSIPNERALPTSQNPLLGVIALATPSLQDLPQRPWQRIETKAIRDFTTLAPYSQTLTILNVQGHWGRRASFSINDTLNAIGDALPSLRHLGMSEQRKVGMPNATNAPQQILRKKFPMLESFILEVRNIEHFLYEIWFSTSSYDMAIPVHIQSLGTAILHACPTLWRVGLGAEVVLGSQLTCVLTKADDGAIKAEAGTAFNFEELSMFWKD</sequence>